<comment type="caution">
    <text evidence="2">The sequence shown here is derived from an EMBL/GenBank/DDBJ whole genome shotgun (WGS) entry which is preliminary data.</text>
</comment>
<dbReference type="GO" id="GO:0007131">
    <property type="term" value="P:reciprocal meiotic recombination"/>
    <property type="evidence" value="ECO:0007669"/>
    <property type="project" value="InterPro"/>
</dbReference>
<dbReference type="OrthoDB" id="5360255at2759"/>
<feature type="compositionally biased region" description="Polar residues" evidence="1">
    <location>
        <begin position="155"/>
        <end position="168"/>
    </location>
</feature>
<dbReference type="Proteomes" id="UP000192596">
    <property type="component" value="Unassembled WGS sequence"/>
</dbReference>
<dbReference type="EMBL" id="NAJO01000046">
    <property type="protein sequence ID" value="OQN98433.1"/>
    <property type="molecule type" value="Genomic_DNA"/>
</dbReference>
<gene>
    <name evidence="2" type="ORF">B0A48_15703</name>
</gene>
<evidence type="ECO:0000313" key="2">
    <source>
        <dbReference type="EMBL" id="OQN98433.1"/>
    </source>
</evidence>
<evidence type="ECO:0000256" key="1">
    <source>
        <dbReference type="SAM" id="MobiDB-lite"/>
    </source>
</evidence>
<sequence>MAINIGVDCLKFSHATGMTPEGAIAWTHFTAPGLHLAIRSGTADDDLMLKLILGNDVMESIEIGALVDRAMQARRGSQQAGVTAQIEQLPIFGIAKDALLALRYRLADGQARRLQFRLPGVEQCSQIVKVFRDRGMEFQEQRPCTARPGTARPGTASSSVRPTTGQSVTSTYFPGAQSHNTLIAAPPATSSEANVTQLSNQAVSHDAHNRSIFRPPPLPASWDSAALTEHTVPPPSGRPPLSKVHYTHTSVTS</sequence>
<proteinExistence type="predicted"/>
<keyword evidence="3" id="KW-1185">Reference proteome</keyword>
<name>A0A1V8SH61_9PEZI</name>
<reference evidence="3" key="1">
    <citation type="submission" date="2017-03" db="EMBL/GenBank/DDBJ databases">
        <title>Genomes of endolithic fungi from Antarctica.</title>
        <authorList>
            <person name="Coleine C."/>
            <person name="Masonjones S."/>
            <person name="Stajich J.E."/>
        </authorList>
    </citation>
    <scope>NUCLEOTIDE SEQUENCE [LARGE SCALE GENOMIC DNA]</scope>
    <source>
        <strain evidence="3">CCFEE 5527</strain>
    </source>
</reference>
<dbReference type="Pfam" id="PF03525">
    <property type="entry name" value="Meiotic_rec114"/>
    <property type="match status" value="1"/>
</dbReference>
<organism evidence="2 3">
    <name type="scientific">Cryoendolithus antarcticus</name>
    <dbReference type="NCBI Taxonomy" id="1507870"/>
    <lineage>
        <taxon>Eukaryota</taxon>
        <taxon>Fungi</taxon>
        <taxon>Dikarya</taxon>
        <taxon>Ascomycota</taxon>
        <taxon>Pezizomycotina</taxon>
        <taxon>Dothideomycetes</taxon>
        <taxon>Dothideomycetidae</taxon>
        <taxon>Cladosporiales</taxon>
        <taxon>Cladosporiaceae</taxon>
        <taxon>Cryoendolithus</taxon>
    </lineage>
</organism>
<dbReference type="InParanoid" id="A0A1V8SH61"/>
<feature type="region of interest" description="Disordered" evidence="1">
    <location>
        <begin position="227"/>
        <end position="253"/>
    </location>
</feature>
<feature type="region of interest" description="Disordered" evidence="1">
    <location>
        <begin position="140"/>
        <end position="168"/>
    </location>
</feature>
<dbReference type="InterPro" id="IPR004354">
    <property type="entry name" value="Meiotic_Rec114"/>
</dbReference>
<dbReference type="STRING" id="1507870.A0A1V8SH61"/>
<accession>A0A1V8SH61</accession>
<dbReference type="AlphaFoldDB" id="A0A1V8SH61"/>
<protein>
    <submittedName>
        <fullName evidence="2">Uncharacterized protein</fullName>
    </submittedName>
</protein>
<evidence type="ECO:0000313" key="3">
    <source>
        <dbReference type="Proteomes" id="UP000192596"/>
    </source>
</evidence>
<feature type="region of interest" description="Disordered" evidence="1">
    <location>
        <begin position="198"/>
        <end position="217"/>
    </location>
</feature>